<dbReference type="AlphaFoldDB" id="A0A518G305"/>
<dbReference type="EMBL" id="CP036298">
    <property type="protein sequence ID" value="QDV22987.1"/>
    <property type="molecule type" value="Genomic_DNA"/>
</dbReference>
<reference evidence="6 7" key="1">
    <citation type="submission" date="2019-02" db="EMBL/GenBank/DDBJ databases">
        <title>Deep-cultivation of Planctomycetes and their phenomic and genomic characterization uncovers novel biology.</title>
        <authorList>
            <person name="Wiegand S."/>
            <person name="Jogler M."/>
            <person name="Boedeker C."/>
            <person name="Pinto D."/>
            <person name="Vollmers J."/>
            <person name="Rivas-Marin E."/>
            <person name="Kohn T."/>
            <person name="Peeters S.H."/>
            <person name="Heuer A."/>
            <person name="Rast P."/>
            <person name="Oberbeckmann S."/>
            <person name="Bunk B."/>
            <person name="Jeske O."/>
            <person name="Meyerdierks A."/>
            <person name="Storesund J.E."/>
            <person name="Kallscheuer N."/>
            <person name="Luecker S."/>
            <person name="Lage O.M."/>
            <person name="Pohl T."/>
            <person name="Merkel B.J."/>
            <person name="Hornburger P."/>
            <person name="Mueller R.-W."/>
            <person name="Bruemmer F."/>
            <person name="Labrenz M."/>
            <person name="Spormann A.M."/>
            <person name="Op den Camp H."/>
            <person name="Overmann J."/>
            <person name="Amann R."/>
            <person name="Jetten M.S.M."/>
            <person name="Mascher T."/>
            <person name="Medema M.H."/>
            <person name="Devos D.P."/>
            <person name="Kaster A.-K."/>
            <person name="Ovreas L."/>
            <person name="Rohde M."/>
            <person name="Galperin M.Y."/>
            <person name="Jogler C."/>
        </authorList>
    </citation>
    <scope>NUCLEOTIDE SEQUENCE [LARGE SCALE GENOMIC DNA]</scope>
    <source>
        <strain evidence="6 7">Q31a</strain>
    </source>
</reference>
<feature type="region of interest" description="Disordered" evidence="4">
    <location>
        <begin position="666"/>
        <end position="729"/>
    </location>
</feature>
<feature type="compositionally biased region" description="Low complexity" evidence="4">
    <location>
        <begin position="1084"/>
        <end position="1096"/>
    </location>
</feature>
<gene>
    <name evidence="6" type="ORF">Q31a_12800</name>
</gene>
<sequence>MLLRIRTFLLLLLVLTFSGDTLVEAQDYLGVLGEMLKPESAEKLELTEAQQEQLQQLRRSRMSAAIGLGQALREAPLAQQDTLRADFGAESEKLAFELLNPEQQAKLAKYRIEWRGMLSLDAPEVAQALNLDELQKEVIGDWTERVKAARRTPAADRVRDEAQRAIRQELSDSQWAEWQVMAGQVARNEVGEPTPPERAAEVQASAVAANSPSDAMGETRVLDNSELPVDEIRLQMNFRGVPWSDVIAWLAEQGDFSVQNDTIPPGSFSFRDRSRDYSVTEAMDIMNAALLNTGHTLMRQGRMLRCVDFEQDQDKAGEFISEIADYVDRDELQRRGHFEPVKFMFTLERLNPEDVKADVEQLISLQGKVVSLPTSGQLIVTDMAGNVRAIAALIERAEDPTSSRGSAVQSWDLKHINAEEILSVARPLLGLEEGINVSDEISISINTFGTTIYSKGEPAKIQILKDLVTRMDLMPDADESISGTTEVPVLQRHQVVGIELQTAYEIVSQMLAGSPDVRLAQNAVSNQLILQARPSEHDLVGKTLQELAGESSDFQVIQLDRLDTQMAIAAIKKFFGLTDTADAASGAPVIDGDLLQRQVWVKGSSTQVAQIKELLKTLESNAATSDLFGDTIKTYPGLSGRNAQQTLEQLELLWKTRKGDVNPIRVVAPPAADGRGPLLPQRSFAPTSTPGATTPQARRATERDEDSAPDSQSAASASSASAHNSQSIPAGRLTFVQQTAEATAEATASDDAVADATAATAATAKPARPGKGSPITIMEGPGGLIVASEDKEALAEFDKLLQLLADQAAMSTGEPTVIYLSNIKAASAKELLETILSGTASTSGGGGGLLGDMAGAMMGGGMFGALLGGGGDDLLGSSSSGIASGDYSITADPRLNCLIVKASPGDMMMIEQLLTVIDQVESPFSIETRGQVAMIPVVTQDVTQVLNMIKGLYGDRIEGVGGGSSRGGGGGGQPDPAAIIEALRGGGRGGRGGGGGGGGGSSSSLAEAKISLSADTKTNMLLVIAQPAQIQELRNLVALLDEAGAAEEEGLGYATLDGVISGTVFQSSIARIMGPSVQANVTAAGSTTTASTPEATSGGGGSSDDAATQARRAAFFEAMRSRGGFGGGGGGGGDRGGRGGGGGGGGDRGGRGGGGGGGR</sequence>
<dbReference type="InterPro" id="IPR050810">
    <property type="entry name" value="Bact_Secretion_Sys_Channel"/>
</dbReference>
<evidence type="ECO:0000259" key="5">
    <source>
        <dbReference type="Pfam" id="PF03958"/>
    </source>
</evidence>
<dbReference type="GO" id="GO:0016020">
    <property type="term" value="C:membrane"/>
    <property type="evidence" value="ECO:0007669"/>
    <property type="project" value="UniProtKB-SubCell"/>
</dbReference>
<keyword evidence="7" id="KW-1185">Reference proteome</keyword>
<organism evidence="6 7">
    <name type="scientific">Aureliella helgolandensis</name>
    <dbReference type="NCBI Taxonomy" id="2527968"/>
    <lineage>
        <taxon>Bacteria</taxon>
        <taxon>Pseudomonadati</taxon>
        <taxon>Planctomycetota</taxon>
        <taxon>Planctomycetia</taxon>
        <taxon>Pirellulales</taxon>
        <taxon>Pirellulaceae</taxon>
        <taxon>Aureliella</taxon>
    </lineage>
</organism>
<name>A0A518G305_9BACT</name>
<dbReference type="RefSeq" id="WP_145075402.1">
    <property type="nucleotide sequence ID" value="NZ_CP036298.1"/>
</dbReference>
<feature type="compositionally biased region" description="Gly residues" evidence="4">
    <location>
        <begin position="1123"/>
        <end position="1159"/>
    </location>
</feature>
<dbReference type="InterPro" id="IPR038591">
    <property type="entry name" value="NolW-like_sf"/>
</dbReference>
<dbReference type="GO" id="GO:0009306">
    <property type="term" value="P:protein secretion"/>
    <property type="evidence" value="ECO:0007669"/>
    <property type="project" value="TreeGrafter"/>
</dbReference>
<dbReference type="PANTHER" id="PTHR30332:SF24">
    <property type="entry name" value="SECRETIN GSPD-RELATED"/>
    <property type="match status" value="1"/>
</dbReference>
<dbReference type="OrthoDB" id="221929at2"/>
<dbReference type="Gene3D" id="3.30.1370.120">
    <property type="match status" value="3"/>
</dbReference>
<proteinExistence type="predicted"/>
<feature type="domain" description="NolW-like" evidence="5">
    <location>
        <begin position="817"/>
        <end position="919"/>
    </location>
</feature>
<feature type="compositionally biased region" description="Gly residues" evidence="4">
    <location>
        <begin position="984"/>
        <end position="1001"/>
    </location>
</feature>
<evidence type="ECO:0000256" key="4">
    <source>
        <dbReference type="SAM" id="MobiDB-lite"/>
    </source>
</evidence>
<evidence type="ECO:0000256" key="1">
    <source>
        <dbReference type="ARBA" id="ARBA00004370"/>
    </source>
</evidence>
<accession>A0A518G305</accession>
<feature type="domain" description="NolW-like" evidence="5">
    <location>
        <begin position="933"/>
        <end position="1045"/>
    </location>
</feature>
<evidence type="ECO:0000256" key="3">
    <source>
        <dbReference type="ARBA" id="ARBA00023136"/>
    </source>
</evidence>
<feature type="compositionally biased region" description="Polar residues" evidence="4">
    <location>
        <begin position="684"/>
        <end position="696"/>
    </location>
</feature>
<evidence type="ECO:0000256" key="2">
    <source>
        <dbReference type="ARBA" id="ARBA00022729"/>
    </source>
</evidence>
<comment type="subcellular location">
    <subcellularLocation>
        <location evidence="1">Membrane</location>
    </subcellularLocation>
</comment>
<keyword evidence="3" id="KW-0472">Membrane</keyword>
<evidence type="ECO:0000313" key="6">
    <source>
        <dbReference type="EMBL" id="QDV22987.1"/>
    </source>
</evidence>
<dbReference type="KEGG" id="ahel:Q31a_12800"/>
<evidence type="ECO:0000313" key="7">
    <source>
        <dbReference type="Proteomes" id="UP000318017"/>
    </source>
</evidence>
<dbReference type="InterPro" id="IPR005644">
    <property type="entry name" value="NolW-like"/>
</dbReference>
<protein>
    <submittedName>
        <fullName evidence="6">Bacterial type II/III secretion system short domain protein</fullName>
    </submittedName>
</protein>
<keyword evidence="2" id="KW-0732">Signal</keyword>
<dbReference type="GO" id="GO:0015627">
    <property type="term" value="C:type II protein secretion system complex"/>
    <property type="evidence" value="ECO:0007669"/>
    <property type="project" value="TreeGrafter"/>
</dbReference>
<feature type="region of interest" description="Disordered" evidence="4">
    <location>
        <begin position="1084"/>
        <end position="1107"/>
    </location>
</feature>
<dbReference type="Pfam" id="PF03958">
    <property type="entry name" value="Secretin_N"/>
    <property type="match status" value="2"/>
</dbReference>
<feature type="region of interest" description="Disordered" evidence="4">
    <location>
        <begin position="1119"/>
        <end position="1159"/>
    </location>
</feature>
<dbReference type="Proteomes" id="UP000318017">
    <property type="component" value="Chromosome"/>
</dbReference>
<feature type="compositionally biased region" description="Low complexity" evidence="4">
    <location>
        <begin position="709"/>
        <end position="727"/>
    </location>
</feature>
<dbReference type="PANTHER" id="PTHR30332">
    <property type="entry name" value="PROBABLE GENERAL SECRETION PATHWAY PROTEIN D"/>
    <property type="match status" value="1"/>
</dbReference>
<feature type="region of interest" description="Disordered" evidence="4">
    <location>
        <begin position="983"/>
        <end position="1004"/>
    </location>
</feature>